<dbReference type="eggNOG" id="ENOG502SQNU">
    <property type="taxonomic scope" value="Eukaryota"/>
</dbReference>
<protein>
    <recommendedName>
        <fullName evidence="3">Cupin type-1 domain-containing protein</fullName>
    </recommendedName>
</protein>
<dbReference type="OrthoDB" id="3452821at2759"/>
<name>W2RSU4_CYPE1</name>
<evidence type="ECO:0000313" key="2">
    <source>
        <dbReference type="Proteomes" id="UP000030752"/>
    </source>
</evidence>
<proteinExistence type="predicted"/>
<dbReference type="Proteomes" id="UP000030752">
    <property type="component" value="Unassembled WGS sequence"/>
</dbReference>
<organism evidence="1 2">
    <name type="scientific">Cyphellophora europaea (strain CBS 101466)</name>
    <name type="common">Phialophora europaea</name>
    <dbReference type="NCBI Taxonomy" id="1220924"/>
    <lineage>
        <taxon>Eukaryota</taxon>
        <taxon>Fungi</taxon>
        <taxon>Dikarya</taxon>
        <taxon>Ascomycota</taxon>
        <taxon>Pezizomycotina</taxon>
        <taxon>Eurotiomycetes</taxon>
        <taxon>Chaetothyriomycetidae</taxon>
        <taxon>Chaetothyriales</taxon>
        <taxon>Cyphellophoraceae</taxon>
        <taxon>Cyphellophora</taxon>
    </lineage>
</organism>
<dbReference type="RefSeq" id="XP_008719402.1">
    <property type="nucleotide sequence ID" value="XM_008721180.1"/>
</dbReference>
<accession>W2RSU4</accession>
<dbReference type="Gene3D" id="2.60.120.10">
    <property type="entry name" value="Jelly Rolls"/>
    <property type="match status" value="1"/>
</dbReference>
<reference evidence="1 2" key="1">
    <citation type="submission" date="2013-03" db="EMBL/GenBank/DDBJ databases">
        <title>The Genome Sequence of Phialophora europaea CBS 101466.</title>
        <authorList>
            <consortium name="The Broad Institute Genomics Platform"/>
            <person name="Cuomo C."/>
            <person name="de Hoog S."/>
            <person name="Gorbushina A."/>
            <person name="Walker B."/>
            <person name="Young S.K."/>
            <person name="Zeng Q."/>
            <person name="Gargeya S."/>
            <person name="Fitzgerald M."/>
            <person name="Haas B."/>
            <person name="Abouelleil A."/>
            <person name="Allen A.W."/>
            <person name="Alvarado L."/>
            <person name="Arachchi H.M."/>
            <person name="Berlin A.M."/>
            <person name="Chapman S.B."/>
            <person name="Gainer-Dewar J."/>
            <person name="Goldberg J."/>
            <person name="Griggs A."/>
            <person name="Gujja S."/>
            <person name="Hansen M."/>
            <person name="Howarth C."/>
            <person name="Imamovic A."/>
            <person name="Ireland A."/>
            <person name="Larimer J."/>
            <person name="McCowan C."/>
            <person name="Murphy C."/>
            <person name="Pearson M."/>
            <person name="Poon T.W."/>
            <person name="Priest M."/>
            <person name="Roberts A."/>
            <person name="Saif S."/>
            <person name="Shea T."/>
            <person name="Sisk P."/>
            <person name="Sykes S."/>
            <person name="Wortman J."/>
            <person name="Nusbaum C."/>
            <person name="Birren B."/>
        </authorList>
    </citation>
    <scope>NUCLEOTIDE SEQUENCE [LARGE SCALE GENOMIC DNA]</scope>
    <source>
        <strain evidence="1 2">CBS 101466</strain>
    </source>
</reference>
<dbReference type="GeneID" id="19974191"/>
<dbReference type="InterPro" id="IPR011051">
    <property type="entry name" value="RmlC_Cupin_sf"/>
</dbReference>
<dbReference type="HOGENOM" id="CLU_1299723_0_0_1"/>
<keyword evidence="2" id="KW-1185">Reference proteome</keyword>
<sequence>MSPSDFDYGVKLDCGGVIIHGDGANVKRPFDDIPVELHELSPGVIPSEDSGVCGFSGQLGFIDFTTEMRLPRHVHIGPNKSTHPDAEQRLLVERILVLNGFAMVEMCGELYIIPPKTLVHIPPGVPHTWTACPKGVDMNAALGLITQEAMVSEGKFLMVYEYEDPTSFCPTKQTHVLKSMDEYEAASPEDLQSIMIPALEAKEVKERCWFAWQRQVKKYAHVSGETDI</sequence>
<dbReference type="VEuPathDB" id="FungiDB:HMPREF1541_06852"/>
<gene>
    <name evidence="1" type="ORF">HMPREF1541_06852</name>
</gene>
<dbReference type="SUPFAM" id="SSF51182">
    <property type="entry name" value="RmlC-like cupins"/>
    <property type="match status" value="1"/>
</dbReference>
<dbReference type="InterPro" id="IPR014710">
    <property type="entry name" value="RmlC-like_jellyroll"/>
</dbReference>
<dbReference type="AlphaFoldDB" id="W2RSU4"/>
<evidence type="ECO:0008006" key="3">
    <source>
        <dbReference type="Google" id="ProtNLM"/>
    </source>
</evidence>
<dbReference type="EMBL" id="KB822722">
    <property type="protein sequence ID" value="ETN38813.1"/>
    <property type="molecule type" value="Genomic_DNA"/>
</dbReference>
<evidence type="ECO:0000313" key="1">
    <source>
        <dbReference type="EMBL" id="ETN38813.1"/>
    </source>
</evidence>
<dbReference type="InParanoid" id="W2RSU4"/>